<reference evidence="1 2" key="1">
    <citation type="submission" date="2011-11" db="EMBL/GenBank/DDBJ databases">
        <title>The Genome Sequence of Dialister succinatiphilus YIT 11850.</title>
        <authorList>
            <consortium name="The Broad Institute Genome Sequencing Platform"/>
            <person name="Earl A."/>
            <person name="Ward D."/>
            <person name="Feldgarden M."/>
            <person name="Gevers D."/>
            <person name="Morotomi M."/>
            <person name="Young S.K."/>
            <person name="Zeng Q."/>
            <person name="Gargeya S."/>
            <person name="Fitzgerald M."/>
            <person name="Haas B."/>
            <person name="Abouelleil A."/>
            <person name="Alvarado L."/>
            <person name="Arachchi H.M."/>
            <person name="Berlin A."/>
            <person name="Brown A."/>
            <person name="Chapman S.B."/>
            <person name="Dunbar C."/>
            <person name="Gearin G."/>
            <person name="Goldberg J."/>
            <person name="Griggs A."/>
            <person name="Gujja S."/>
            <person name="Heiman D."/>
            <person name="Howarth C."/>
            <person name="Lui A."/>
            <person name="MacDonald P.J.P."/>
            <person name="Montmayeur A."/>
            <person name="Murphy C."/>
            <person name="Neiman D."/>
            <person name="Pearson M."/>
            <person name="Priest M."/>
            <person name="Roberts A."/>
            <person name="Saif S."/>
            <person name="Shea T."/>
            <person name="Sisk P."/>
            <person name="Stolte C."/>
            <person name="Sykes S."/>
            <person name="Wortman J."/>
            <person name="Nusbaum C."/>
            <person name="Birren B."/>
        </authorList>
    </citation>
    <scope>NUCLEOTIDE SEQUENCE [LARGE SCALE GENOMIC DNA]</scope>
    <source>
        <strain evidence="1 2">YIT 11850</strain>
    </source>
</reference>
<dbReference type="Proteomes" id="UP000003277">
    <property type="component" value="Unassembled WGS sequence"/>
</dbReference>
<dbReference type="RefSeq" id="WP_008858876.1">
    <property type="nucleotide sequence ID" value="NZ_JH591187.1"/>
</dbReference>
<evidence type="ECO:0000313" key="1">
    <source>
        <dbReference type="EMBL" id="EHO63695.1"/>
    </source>
</evidence>
<protein>
    <submittedName>
        <fullName evidence="1">Uncharacterized protein</fullName>
    </submittedName>
</protein>
<proteinExistence type="predicted"/>
<accession>H1CYD2</accession>
<name>H1CYD2_9FIRM</name>
<dbReference type="PATRIC" id="fig|742743.3.peg.381"/>
<evidence type="ECO:0000313" key="2">
    <source>
        <dbReference type="Proteomes" id="UP000003277"/>
    </source>
</evidence>
<dbReference type="AlphaFoldDB" id="H1CYD2"/>
<dbReference type="OrthoDB" id="1634580at2"/>
<dbReference type="EMBL" id="ADLT01000011">
    <property type="protein sequence ID" value="EHO63695.1"/>
    <property type="molecule type" value="Genomic_DNA"/>
</dbReference>
<comment type="caution">
    <text evidence="1">The sequence shown here is derived from an EMBL/GenBank/DDBJ whole genome shotgun (WGS) entry which is preliminary data.</text>
</comment>
<dbReference type="HOGENOM" id="CLU_1575981_0_0_9"/>
<organism evidence="1 2">
    <name type="scientific">Dialister succinatiphilus YIT 11850</name>
    <dbReference type="NCBI Taxonomy" id="742743"/>
    <lineage>
        <taxon>Bacteria</taxon>
        <taxon>Bacillati</taxon>
        <taxon>Bacillota</taxon>
        <taxon>Negativicutes</taxon>
        <taxon>Veillonellales</taxon>
        <taxon>Veillonellaceae</taxon>
        <taxon>Dialister</taxon>
    </lineage>
</organism>
<sequence>MAEYHFDDLAKKAGIGNSAPSSALSPEKAEQEMGRMKFRFSVTDGYLTEKGGQFDYVFDFARHTFERSDWRSGVPVTESGKIPEEAADHFIKAAAFILTIPQNHFVTNTKSMEVNTDAWEREKYGPIKRYTRCELRMGERFFRWVPEKDNDHPFKELYAALAALRRAVD</sequence>
<keyword evidence="2" id="KW-1185">Reference proteome</keyword>
<gene>
    <name evidence="1" type="ORF">HMPREF9453_00370</name>
</gene>